<dbReference type="RefSeq" id="WP_190724065.1">
    <property type="nucleotide sequence ID" value="NZ_CP061539.1"/>
</dbReference>
<reference evidence="18 19" key="1">
    <citation type="submission" date="2020-09" db="EMBL/GenBank/DDBJ databases">
        <title>Investigation of environmental microbes.</title>
        <authorList>
            <person name="Ou Y."/>
            <person name="Kang Q."/>
        </authorList>
    </citation>
    <scope>NUCLEOTIDE SEQUENCE [LARGE SCALE GENOMIC DNA]</scope>
    <source>
        <strain evidence="18 19">KJZ-14</strain>
    </source>
</reference>
<evidence type="ECO:0000313" key="18">
    <source>
        <dbReference type="EMBL" id="QNV37115.1"/>
    </source>
</evidence>
<keyword evidence="7 16" id="KW-0235">DNA replication</keyword>
<feature type="binding site" evidence="16">
    <location>
        <position position="102"/>
    </location>
    <ligand>
        <name>Mg(2+)</name>
        <dbReference type="ChEBI" id="CHEBI:18420"/>
    </ligand>
</feature>
<keyword evidence="4 16" id="KW-0963">Cytoplasm</keyword>
<dbReference type="NCBIfam" id="NF002677">
    <property type="entry name" value="PRK02406.1"/>
    <property type="match status" value="1"/>
</dbReference>
<dbReference type="Gene3D" id="3.40.1170.60">
    <property type="match status" value="1"/>
</dbReference>
<evidence type="ECO:0000256" key="7">
    <source>
        <dbReference type="ARBA" id="ARBA00022705"/>
    </source>
</evidence>
<evidence type="ECO:0000256" key="13">
    <source>
        <dbReference type="ARBA" id="ARBA00023204"/>
    </source>
</evidence>
<evidence type="ECO:0000256" key="14">
    <source>
        <dbReference type="ARBA" id="ARBA00025589"/>
    </source>
</evidence>
<feature type="active site" evidence="16">
    <location>
        <position position="103"/>
    </location>
</feature>
<evidence type="ECO:0000256" key="10">
    <source>
        <dbReference type="ARBA" id="ARBA00022842"/>
    </source>
</evidence>
<proteinExistence type="inferred from homology"/>
<evidence type="ECO:0000256" key="15">
    <source>
        <dbReference type="ARBA" id="ARBA00049244"/>
    </source>
</evidence>
<dbReference type="InterPro" id="IPR050116">
    <property type="entry name" value="DNA_polymerase-Y"/>
</dbReference>
<name>A0A7H2BBR9_9MICC</name>
<dbReference type="GO" id="GO:0005829">
    <property type="term" value="C:cytosol"/>
    <property type="evidence" value="ECO:0007669"/>
    <property type="project" value="TreeGrafter"/>
</dbReference>
<evidence type="ECO:0000256" key="11">
    <source>
        <dbReference type="ARBA" id="ARBA00022932"/>
    </source>
</evidence>
<dbReference type="GO" id="GO:0006261">
    <property type="term" value="P:DNA-templated DNA replication"/>
    <property type="evidence" value="ECO:0007669"/>
    <property type="project" value="UniProtKB-UniRule"/>
</dbReference>
<keyword evidence="19" id="KW-1185">Reference proteome</keyword>
<keyword evidence="12 16" id="KW-0238">DNA-binding</keyword>
<evidence type="ECO:0000256" key="6">
    <source>
        <dbReference type="ARBA" id="ARBA00022695"/>
    </source>
</evidence>
<keyword evidence="6 16" id="KW-0548">Nucleotidyltransferase</keyword>
<comment type="catalytic activity">
    <reaction evidence="15 16">
        <text>DNA(n) + a 2'-deoxyribonucleoside 5'-triphosphate = DNA(n+1) + diphosphate</text>
        <dbReference type="Rhea" id="RHEA:22508"/>
        <dbReference type="Rhea" id="RHEA-COMP:17339"/>
        <dbReference type="Rhea" id="RHEA-COMP:17340"/>
        <dbReference type="ChEBI" id="CHEBI:33019"/>
        <dbReference type="ChEBI" id="CHEBI:61560"/>
        <dbReference type="ChEBI" id="CHEBI:173112"/>
        <dbReference type="EC" id="2.7.7.7"/>
    </reaction>
</comment>
<dbReference type="GO" id="GO:0006281">
    <property type="term" value="P:DNA repair"/>
    <property type="evidence" value="ECO:0007669"/>
    <property type="project" value="UniProtKB-UniRule"/>
</dbReference>
<dbReference type="HAMAP" id="MF_01113">
    <property type="entry name" value="DNApol_IV"/>
    <property type="match status" value="1"/>
</dbReference>
<dbReference type="InterPro" id="IPR022880">
    <property type="entry name" value="DNApol_IV"/>
</dbReference>
<evidence type="ECO:0000256" key="1">
    <source>
        <dbReference type="ARBA" id="ARBA00004496"/>
    </source>
</evidence>
<evidence type="ECO:0000256" key="3">
    <source>
        <dbReference type="ARBA" id="ARBA00022457"/>
    </source>
</evidence>
<dbReference type="GO" id="GO:0042276">
    <property type="term" value="P:error-prone translesion synthesis"/>
    <property type="evidence" value="ECO:0007669"/>
    <property type="project" value="TreeGrafter"/>
</dbReference>
<dbReference type="EMBL" id="CP061539">
    <property type="protein sequence ID" value="QNV37115.1"/>
    <property type="molecule type" value="Genomic_DNA"/>
</dbReference>
<dbReference type="PANTHER" id="PTHR11076:SF33">
    <property type="entry name" value="DNA POLYMERASE KAPPA"/>
    <property type="match status" value="1"/>
</dbReference>
<dbReference type="Gene3D" id="3.30.70.270">
    <property type="match status" value="1"/>
</dbReference>
<feature type="site" description="Substrate discrimination" evidence="16">
    <location>
        <position position="14"/>
    </location>
</feature>
<evidence type="ECO:0000256" key="2">
    <source>
        <dbReference type="ARBA" id="ARBA00010945"/>
    </source>
</evidence>
<feature type="domain" description="UmuC" evidence="17">
    <location>
        <begin position="5"/>
        <end position="184"/>
    </location>
</feature>
<dbReference type="Pfam" id="PF21999">
    <property type="entry name" value="IMS_HHH_1"/>
    <property type="match status" value="1"/>
</dbReference>
<keyword evidence="9 16" id="KW-0227">DNA damage</keyword>
<dbReference type="FunFam" id="3.30.1490.100:FF:000004">
    <property type="entry name" value="DNA polymerase IV"/>
    <property type="match status" value="1"/>
</dbReference>
<comment type="similarity">
    <text evidence="2 16">Belongs to the DNA polymerase type-Y family.</text>
</comment>
<dbReference type="InterPro" id="IPR001126">
    <property type="entry name" value="UmuC"/>
</dbReference>
<keyword evidence="8 16" id="KW-0479">Metal-binding</keyword>
<dbReference type="Pfam" id="PF00817">
    <property type="entry name" value="IMS"/>
    <property type="match status" value="1"/>
</dbReference>
<evidence type="ECO:0000256" key="9">
    <source>
        <dbReference type="ARBA" id="ARBA00022763"/>
    </source>
</evidence>
<comment type="cofactor">
    <cofactor evidence="16">
        <name>Mg(2+)</name>
        <dbReference type="ChEBI" id="CHEBI:18420"/>
    </cofactor>
    <text evidence="16">Binds 2 magnesium ions per subunit.</text>
</comment>
<dbReference type="InterPro" id="IPR036775">
    <property type="entry name" value="DNA_pol_Y-fam_lit_finger_sf"/>
</dbReference>
<organism evidence="18 19">
    <name type="scientific">Rothia terrae</name>
    <dbReference type="NCBI Taxonomy" id="396015"/>
    <lineage>
        <taxon>Bacteria</taxon>
        <taxon>Bacillati</taxon>
        <taxon>Actinomycetota</taxon>
        <taxon>Actinomycetes</taxon>
        <taxon>Micrococcales</taxon>
        <taxon>Micrococcaceae</taxon>
        <taxon>Rothia</taxon>
    </lineage>
</organism>
<keyword evidence="11 16" id="KW-0239">DNA-directed DNA polymerase</keyword>
<evidence type="ECO:0000313" key="19">
    <source>
        <dbReference type="Proteomes" id="UP000516404"/>
    </source>
</evidence>
<keyword evidence="13 16" id="KW-0234">DNA repair</keyword>
<dbReference type="GO" id="GO:0003887">
    <property type="term" value="F:DNA-directed DNA polymerase activity"/>
    <property type="evidence" value="ECO:0007669"/>
    <property type="project" value="UniProtKB-UniRule"/>
</dbReference>
<dbReference type="InterPro" id="IPR017961">
    <property type="entry name" value="DNA_pol_Y-fam_little_finger"/>
</dbReference>
<dbReference type="PANTHER" id="PTHR11076">
    <property type="entry name" value="DNA REPAIR POLYMERASE UMUC / TRANSFERASE FAMILY MEMBER"/>
    <property type="match status" value="1"/>
</dbReference>
<dbReference type="InterPro" id="IPR043128">
    <property type="entry name" value="Rev_trsase/Diguanyl_cyclase"/>
</dbReference>
<comment type="function">
    <text evidence="14 16">Poorly processive, error-prone DNA polymerase involved in untargeted mutagenesis. Copies undamaged DNA at stalled replication forks, which arise in vivo from mismatched or misaligned primer ends. These misaligned primers can be extended by PolIV. Exhibits no 3'-5' exonuclease (proofreading) activity. May be involved in translesional synthesis, in conjunction with the beta clamp from PolIII.</text>
</comment>
<dbReference type="PROSITE" id="PS50173">
    <property type="entry name" value="UMUC"/>
    <property type="match status" value="1"/>
</dbReference>
<evidence type="ECO:0000256" key="4">
    <source>
        <dbReference type="ARBA" id="ARBA00022490"/>
    </source>
</evidence>
<accession>A0A7H2BBR9</accession>
<evidence type="ECO:0000256" key="12">
    <source>
        <dbReference type="ARBA" id="ARBA00023125"/>
    </source>
</evidence>
<dbReference type="Proteomes" id="UP000516404">
    <property type="component" value="Chromosome"/>
</dbReference>
<gene>
    <name evidence="16 18" type="primary">dinB</name>
    <name evidence="18" type="ORF">IDM49_07590</name>
</gene>
<dbReference type="GO" id="GO:0000287">
    <property type="term" value="F:magnesium ion binding"/>
    <property type="evidence" value="ECO:0007669"/>
    <property type="project" value="UniProtKB-UniRule"/>
</dbReference>
<comment type="subunit">
    <text evidence="16">Monomer.</text>
</comment>
<dbReference type="SUPFAM" id="SSF56672">
    <property type="entry name" value="DNA/RNA polymerases"/>
    <property type="match status" value="1"/>
</dbReference>
<evidence type="ECO:0000256" key="8">
    <source>
        <dbReference type="ARBA" id="ARBA00022723"/>
    </source>
</evidence>
<dbReference type="InterPro" id="IPR053848">
    <property type="entry name" value="IMS_HHH_1"/>
</dbReference>
<feature type="binding site" evidence="16">
    <location>
        <position position="9"/>
    </location>
    <ligand>
        <name>Mg(2+)</name>
        <dbReference type="ChEBI" id="CHEBI:18420"/>
    </ligand>
</feature>
<protein>
    <recommendedName>
        <fullName evidence="16">DNA polymerase IV</fullName>
        <shortName evidence="16">Pol IV</shortName>
        <ecNumber evidence="16">2.7.7.7</ecNumber>
    </recommendedName>
</protein>
<sequence length="403" mass="44616">MTKVIMHLDMDAFFVNVELLDKPHLRGQKIIVAHNSPRSVVLSASYEARVDGVGSAMPLSRALRMSPHAIVVEPSRIYRDYSRQIMKILHDVTDLVEQVSVDEAFVDLTGAMTRLGNPVDIAQSIRERIQQELSLPASAGIASTKFIAKMASTGSKPNGLWVIPPHRVQEFLDPMPVGKLWGVGSKSTQALHNLGIHTVAQLREYDLSYLHSKFGTASGTHLYNIARGIDPRPVTPYREEKSIGAEHTFDHDARDAEAVKAELLTLSLKVARRLRKSGKQTRSLSFKIRNQDFETITRSCILPTATTSGHEIFKASIRELTKLGILVEGNPEVSHPIRLIGVRAEKLGAEEHGVQGSLFEENLKTDNVFESNWNDAEKTMDLIHSKFGGTGLVPASILKKKEP</sequence>
<dbReference type="CDD" id="cd03586">
    <property type="entry name" value="PolY_Pol_IV_kappa"/>
    <property type="match status" value="1"/>
</dbReference>
<dbReference type="KEGG" id="rter:IDM49_07590"/>
<keyword evidence="3 16" id="KW-0515">Mutator protein</keyword>
<comment type="subcellular location">
    <subcellularLocation>
        <location evidence="1 16">Cytoplasm</location>
    </subcellularLocation>
</comment>
<dbReference type="GeneID" id="96624099"/>
<dbReference type="InterPro" id="IPR043502">
    <property type="entry name" value="DNA/RNA_pol_sf"/>
</dbReference>
<dbReference type="Pfam" id="PF11799">
    <property type="entry name" value="IMS_C"/>
    <property type="match status" value="1"/>
</dbReference>
<dbReference type="EC" id="2.7.7.7" evidence="16"/>
<dbReference type="AlphaFoldDB" id="A0A7H2BBR9"/>
<evidence type="ECO:0000259" key="17">
    <source>
        <dbReference type="PROSITE" id="PS50173"/>
    </source>
</evidence>
<dbReference type="Gene3D" id="3.30.1490.100">
    <property type="entry name" value="DNA polymerase, Y-family, little finger domain"/>
    <property type="match status" value="1"/>
</dbReference>
<keyword evidence="10 16" id="KW-0460">Magnesium</keyword>
<dbReference type="GO" id="GO:0009432">
    <property type="term" value="P:SOS response"/>
    <property type="evidence" value="ECO:0007669"/>
    <property type="project" value="TreeGrafter"/>
</dbReference>
<dbReference type="SUPFAM" id="SSF100879">
    <property type="entry name" value="Lesion bypass DNA polymerase (Y-family), little finger domain"/>
    <property type="match status" value="1"/>
</dbReference>
<dbReference type="GO" id="GO:0003684">
    <property type="term" value="F:damaged DNA binding"/>
    <property type="evidence" value="ECO:0007669"/>
    <property type="project" value="InterPro"/>
</dbReference>
<dbReference type="Gene3D" id="1.10.150.20">
    <property type="entry name" value="5' to 3' exonuclease, C-terminal subdomain"/>
    <property type="match status" value="1"/>
</dbReference>
<evidence type="ECO:0000256" key="5">
    <source>
        <dbReference type="ARBA" id="ARBA00022679"/>
    </source>
</evidence>
<evidence type="ECO:0000256" key="16">
    <source>
        <dbReference type="HAMAP-Rule" id="MF_01113"/>
    </source>
</evidence>
<keyword evidence="5 16" id="KW-0808">Transferase</keyword>